<sequence>MREADGLPVVPPSLFPAPCGWSHPPPSGTERPAPVYTAEDDQPIYRSITAMSSLSLSPPGPTGPPPPLRRQAAFCLNPSP</sequence>
<accession>A0A8J5X566</accession>
<dbReference type="AlphaFoldDB" id="A0A8J5X566"/>
<evidence type="ECO:0000313" key="3">
    <source>
        <dbReference type="Proteomes" id="UP000751190"/>
    </source>
</evidence>
<organism evidence="2 3">
    <name type="scientific">Diacronema lutheri</name>
    <name type="common">Unicellular marine alga</name>
    <name type="synonym">Monochrysis lutheri</name>
    <dbReference type="NCBI Taxonomy" id="2081491"/>
    <lineage>
        <taxon>Eukaryota</taxon>
        <taxon>Haptista</taxon>
        <taxon>Haptophyta</taxon>
        <taxon>Pavlovophyceae</taxon>
        <taxon>Pavlovales</taxon>
        <taxon>Pavlovaceae</taxon>
        <taxon>Diacronema</taxon>
    </lineage>
</organism>
<keyword evidence="3" id="KW-1185">Reference proteome</keyword>
<dbReference type="EMBL" id="JAGTXO010000027">
    <property type="protein sequence ID" value="KAG8461231.1"/>
    <property type="molecule type" value="Genomic_DNA"/>
</dbReference>
<evidence type="ECO:0000313" key="2">
    <source>
        <dbReference type="EMBL" id="KAG8461231.1"/>
    </source>
</evidence>
<reference evidence="2" key="1">
    <citation type="submission" date="2021-05" db="EMBL/GenBank/DDBJ databases">
        <title>The genome of the haptophyte Pavlova lutheri (Diacronema luteri, Pavlovales) - a model for lipid biosynthesis in eukaryotic algae.</title>
        <authorList>
            <person name="Hulatt C.J."/>
            <person name="Posewitz M.C."/>
        </authorList>
    </citation>
    <scope>NUCLEOTIDE SEQUENCE</scope>
    <source>
        <strain evidence="2">NIVA-4/92</strain>
    </source>
</reference>
<feature type="compositionally biased region" description="Pro residues" evidence="1">
    <location>
        <begin position="58"/>
        <end position="68"/>
    </location>
</feature>
<feature type="region of interest" description="Disordered" evidence="1">
    <location>
        <begin position="1"/>
        <end position="80"/>
    </location>
</feature>
<proteinExistence type="predicted"/>
<dbReference type="Proteomes" id="UP000751190">
    <property type="component" value="Unassembled WGS sequence"/>
</dbReference>
<evidence type="ECO:0000256" key="1">
    <source>
        <dbReference type="SAM" id="MobiDB-lite"/>
    </source>
</evidence>
<comment type="caution">
    <text evidence="2">The sequence shown here is derived from an EMBL/GenBank/DDBJ whole genome shotgun (WGS) entry which is preliminary data.</text>
</comment>
<name>A0A8J5X566_DIALT</name>
<gene>
    <name evidence="2" type="ORF">KFE25_002420</name>
</gene>
<protein>
    <submittedName>
        <fullName evidence="2">Uncharacterized protein</fullName>
    </submittedName>
</protein>